<gene>
    <name evidence="2" type="ORF">FB466_0491</name>
</gene>
<proteinExistence type="predicted"/>
<reference evidence="2 3" key="1">
    <citation type="submission" date="2019-06" db="EMBL/GenBank/DDBJ databases">
        <title>Sequencing the genomes of 1000 actinobacteria strains.</title>
        <authorList>
            <person name="Klenk H.-P."/>
        </authorList>
    </citation>
    <scope>NUCLEOTIDE SEQUENCE [LARGE SCALE GENOMIC DNA]</scope>
    <source>
        <strain evidence="2 3">DSM 18031</strain>
    </source>
</reference>
<dbReference type="RefSeq" id="WP_141915536.1">
    <property type="nucleotide sequence ID" value="NZ_BAAAYS010000001.1"/>
</dbReference>
<organism evidence="2 3">
    <name type="scientific">Klugiella xanthotipulae</name>
    <dbReference type="NCBI Taxonomy" id="244735"/>
    <lineage>
        <taxon>Bacteria</taxon>
        <taxon>Bacillati</taxon>
        <taxon>Actinomycetota</taxon>
        <taxon>Actinomycetes</taxon>
        <taxon>Micrococcales</taxon>
        <taxon>Microbacteriaceae</taxon>
        <taxon>Klugiella</taxon>
    </lineage>
</organism>
<accession>A0A543I5D1</accession>
<evidence type="ECO:0000256" key="1">
    <source>
        <dbReference type="SAM" id="MobiDB-lite"/>
    </source>
</evidence>
<sequence>MTSPPGLRPPEPPKPGRTPEKPRGAVGPGRGRLSPWAVGLCAAVACAVVLEPGQAVISVLLDIVADAEVGLTPWILAPR</sequence>
<name>A0A543I5D1_9MICO</name>
<feature type="region of interest" description="Disordered" evidence="1">
    <location>
        <begin position="1"/>
        <end position="30"/>
    </location>
</feature>
<evidence type="ECO:0000313" key="3">
    <source>
        <dbReference type="Proteomes" id="UP000318331"/>
    </source>
</evidence>
<dbReference type="EMBL" id="VFPN01000001">
    <property type="protein sequence ID" value="TQM65680.1"/>
    <property type="molecule type" value="Genomic_DNA"/>
</dbReference>
<dbReference type="Proteomes" id="UP000318331">
    <property type="component" value="Unassembled WGS sequence"/>
</dbReference>
<evidence type="ECO:0000313" key="2">
    <source>
        <dbReference type="EMBL" id="TQM65680.1"/>
    </source>
</evidence>
<keyword evidence="3" id="KW-1185">Reference proteome</keyword>
<feature type="compositionally biased region" description="Pro residues" evidence="1">
    <location>
        <begin position="1"/>
        <end position="16"/>
    </location>
</feature>
<dbReference type="AlphaFoldDB" id="A0A543I5D1"/>
<protein>
    <submittedName>
        <fullName evidence="2">Uncharacterized protein</fullName>
    </submittedName>
</protein>
<comment type="caution">
    <text evidence="2">The sequence shown here is derived from an EMBL/GenBank/DDBJ whole genome shotgun (WGS) entry which is preliminary data.</text>
</comment>